<proteinExistence type="inferred from homology"/>
<evidence type="ECO:0000313" key="10">
    <source>
        <dbReference type="EMBL" id="MFB9755113.1"/>
    </source>
</evidence>
<dbReference type="PROSITE" id="PS51257">
    <property type="entry name" value="PROKAR_LIPOPROTEIN"/>
    <property type="match status" value="1"/>
</dbReference>
<protein>
    <submittedName>
        <fullName evidence="10">ABC transporter permease</fullName>
    </submittedName>
</protein>
<dbReference type="InterPro" id="IPR050250">
    <property type="entry name" value="Macrolide_Exporter_MacB"/>
</dbReference>
<dbReference type="Pfam" id="PF02687">
    <property type="entry name" value="FtsX"/>
    <property type="match status" value="1"/>
</dbReference>
<dbReference type="PANTHER" id="PTHR30572:SF4">
    <property type="entry name" value="ABC TRANSPORTER PERMEASE YTRF"/>
    <property type="match status" value="1"/>
</dbReference>
<evidence type="ECO:0000256" key="2">
    <source>
        <dbReference type="ARBA" id="ARBA00022475"/>
    </source>
</evidence>
<evidence type="ECO:0000259" key="8">
    <source>
        <dbReference type="Pfam" id="PF02687"/>
    </source>
</evidence>
<dbReference type="Pfam" id="PF12704">
    <property type="entry name" value="MacB_PCD"/>
    <property type="match status" value="1"/>
</dbReference>
<feature type="domain" description="MacB-like periplasmic core" evidence="9">
    <location>
        <begin position="22"/>
        <end position="288"/>
    </location>
</feature>
<dbReference type="Proteomes" id="UP001589619">
    <property type="component" value="Unassembled WGS sequence"/>
</dbReference>
<keyword evidence="5 7" id="KW-0472">Membrane</keyword>
<evidence type="ECO:0000256" key="5">
    <source>
        <dbReference type="ARBA" id="ARBA00023136"/>
    </source>
</evidence>
<keyword evidence="11" id="KW-1185">Reference proteome</keyword>
<name>A0ABV5W3Q3_9BACL</name>
<dbReference type="PANTHER" id="PTHR30572">
    <property type="entry name" value="MEMBRANE COMPONENT OF TRANSPORTER-RELATED"/>
    <property type="match status" value="1"/>
</dbReference>
<evidence type="ECO:0000256" key="6">
    <source>
        <dbReference type="ARBA" id="ARBA00038076"/>
    </source>
</evidence>
<comment type="similarity">
    <text evidence="6">Belongs to the ABC-4 integral membrane protein family.</text>
</comment>
<evidence type="ECO:0000256" key="3">
    <source>
        <dbReference type="ARBA" id="ARBA00022692"/>
    </source>
</evidence>
<accession>A0ABV5W3Q3</accession>
<comment type="subcellular location">
    <subcellularLocation>
        <location evidence="1">Cell membrane</location>
        <topology evidence="1">Multi-pass membrane protein</topology>
    </subcellularLocation>
</comment>
<dbReference type="RefSeq" id="WP_344907551.1">
    <property type="nucleotide sequence ID" value="NZ_BAAAYO010000006.1"/>
</dbReference>
<organism evidence="10 11">
    <name type="scientific">Paenibacillus hodogayensis</name>
    <dbReference type="NCBI Taxonomy" id="279208"/>
    <lineage>
        <taxon>Bacteria</taxon>
        <taxon>Bacillati</taxon>
        <taxon>Bacillota</taxon>
        <taxon>Bacilli</taxon>
        <taxon>Bacillales</taxon>
        <taxon>Paenibacillaceae</taxon>
        <taxon>Paenibacillus</taxon>
    </lineage>
</organism>
<feature type="transmembrane region" description="Helical" evidence="7">
    <location>
        <begin position="306"/>
        <end position="331"/>
    </location>
</feature>
<evidence type="ECO:0000259" key="9">
    <source>
        <dbReference type="Pfam" id="PF12704"/>
    </source>
</evidence>
<comment type="caution">
    <text evidence="10">The sequence shown here is derived from an EMBL/GenBank/DDBJ whole genome shotgun (WGS) entry which is preliminary data.</text>
</comment>
<evidence type="ECO:0000256" key="4">
    <source>
        <dbReference type="ARBA" id="ARBA00022989"/>
    </source>
</evidence>
<sequence length="453" mass="49450">MKWNDQVRFVRQNMKKNKSRLFMTVLATAMGCAFLIVLASVGFGLQQSIVDKMVGDRLVTAIDVWGKQTNGKTVNSMTPEDIAYLRSLPKVKAVTYRHVLQQIPQPTVEGKVVSGGAMIALDFDAETKAGFGLVAGRLPQAADEVVIGYNIREPLPEASEAGQVASAPVQTKPEIPPAKDWIGKTVQLEVMQRVNDVEQKTKLTATVVGVAKEPTREWNKDRNIYMDERLLDKIESITGTRLGAVMPKNKDDPGMERIRPYSEPRQYNGVQVIAEGGQYVKAIGEQIRAEGYFNHSIANELEQINMVFLIMKIGLVFVGTIAILIASIGIFNTMTMAVTERAQDIGIMKAIGAHPSAIRRIFLLESGFIGLLGAAIGIIVSYALSMTVNAALPLLIRSFLNEQVPGDFRFSLIPPLLAVLAAVISLGVAVLSGARPAKRATQVDVLRALRRDV</sequence>
<gene>
    <name evidence="10" type="ORF">ACFFNY_26350</name>
</gene>
<evidence type="ECO:0000256" key="1">
    <source>
        <dbReference type="ARBA" id="ARBA00004651"/>
    </source>
</evidence>
<keyword evidence="2" id="KW-1003">Cell membrane</keyword>
<feature type="transmembrane region" description="Helical" evidence="7">
    <location>
        <begin position="368"/>
        <end position="392"/>
    </location>
</feature>
<feature type="transmembrane region" description="Helical" evidence="7">
    <location>
        <begin position="21"/>
        <end position="45"/>
    </location>
</feature>
<reference evidence="10 11" key="1">
    <citation type="submission" date="2024-09" db="EMBL/GenBank/DDBJ databases">
        <authorList>
            <person name="Sun Q."/>
            <person name="Mori K."/>
        </authorList>
    </citation>
    <scope>NUCLEOTIDE SEQUENCE [LARGE SCALE GENOMIC DNA]</scope>
    <source>
        <strain evidence="10 11">JCM 12520</strain>
    </source>
</reference>
<evidence type="ECO:0000313" key="11">
    <source>
        <dbReference type="Proteomes" id="UP001589619"/>
    </source>
</evidence>
<evidence type="ECO:0000256" key="7">
    <source>
        <dbReference type="SAM" id="Phobius"/>
    </source>
</evidence>
<dbReference type="EMBL" id="JBHMAG010000018">
    <property type="protein sequence ID" value="MFB9755113.1"/>
    <property type="molecule type" value="Genomic_DNA"/>
</dbReference>
<feature type="domain" description="ABC3 transporter permease C-terminal" evidence="8">
    <location>
        <begin position="317"/>
        <end position="442"/>
    </location>
</feature>
<keyword evidence="4 7" id="KW-1133">Transmembrane helix</keyword>
<dbReference type="InterPro" id="IPR003838">
    <property type="entry name" value="ABC3_permease_C"/>
</dbReference>
<feature type="transmembrane region" description="Helical" evidence="7">
    <location>
        <begin position="412"/>
        <end position="431"/>
    </location>
</feature>
<keyword evidence="3 7" id="KW-0812">Transmembrane</keyword>
<dbReference type="InterPro" id="IPR025857">
    <property type="entry name" value="MacB_PCD"/>
</dbReference>